<dbReference type="EnsemblPlants" id="AET5Gv21071100.5">
    <property type="protein sequence ID" value="AET5Gv21071100.5"/>
    <property type="gene ID" value="AET5Gv21071100"/>
</dbReference>
<evidence type="ECO:0000313" key="3">
    <source>
        <dbReference type="Proteomes" id="UP000015105"/>
    </source>
</evidence>
<dbReference type="PANTHER" id="PTHR48048">
    <property type="entry name" value="GLYCOSYLTRANSFERASE"/>
    <property type="match status" value="1"/>
</dbReference>
<keyword evidence="3" id="KW-1185">Reference proteome</keyword>
<dbReference type="SUPFAM" id="SSF53756">
    <property type="entry name" value="UDP-Glycosyltransferase/glycogen phosphorylase"/>
    <property type="match status" value="1"/>
</dbReference>
<reference evidence="2" key="5">
    <citation type="journal article" date="2021" name="G3 (Bethesda)">
        <title>Aegilops tauschii genome assembly Aet v5.0 features greater sequence contiguity and improved annotation.</title>
        <authorList>
            <person name="Wang L."/>
            <person name="Zhu T."/>
            <person name="Rodriguez J.C."/>
            <person name="Deal K.R."/>
            <person name="Dubcovsky J."/>
            <person name="McGuire P.E."/>
            <person name="Lux T."/>
            <person name="Spannagl M."/>
            <person name="Mayer K.F.X."/>
            <person name="Baldrich P."/>
            <person name="Meyers B.C."/>
            <person name="Huo N."/>
            <person name="Gu Y.Q."/>
            <person name="Zhou H."/>
            <person name="Devos K.M."/>
            <person name="Bennetzen J.L."/>
            <person name="Unver T."/>
            <person name="Budak H."/>
            <person name="Gulick P.J."/>
            <person name="Galiba G."/>
            <person name="Kalapos B."/>
            <person name="Nelson D.R."/>
            <person name="Li P."/>
            <person name="You F.M."/>
            <person name="Luo M.C."/>
            <person name="Dvorak J."/>
        </authorList>
    </citation>
    <scope>NUCLEOTIDE SEQUENCE [LARGE SCALE GENOMIC DNA]</scope>
    <source>
        <strain evidence="2">cv. AL8/78</strain>
    </source>
</reference>
<dbReference type="Proteomes" id="UP000015105">
    <property type="component" value="Chromosome 5D"/>
</dbReference>
<feature type="compositionally biased region" description="Basic and acidic residues" evidence="1">
    <location>
        <begin position="273"/>
        <end position="295"/>
    </location>
</feature>
<dbReference type="Gene3D" id="3.40.50.2000">
    <property type="entry name" value="Glycogen Phosphorylase B"/>
    <property type="match status" value="2"/>
</dbReference>
<feature type="compositionally biased region" description="Gly residues" evidence="1">
    <location>
        <begin position="323"/>
        <end position="333"/>
    </location>
</feature>
<organism evidence="2 3">
    <name type="scientific">Aegilops tauschii subsp. strangulata</name>
    <name type="common">Goatgrass</name>
    <dbReference type="NCBI Taxonomy" id="200361"/>
    <lineage>
        <taxon>Eukaryota</taxon>
        <taxon>Viridiplantae</taxon>
        <taxon>Streptophyta</taxon>
        <taxon>Embryophyta</taxon>
        <taxon>Tracheophyta</taxon>
        <taxon>Spermatophyta</taxon>
        <taxon>Magnoliopsida</taxon>
        <taxon>Liliopsida</taxon>
        <taxon>Poales</taxon>
        <taxon>Poaceae</taxon>
        <taxon>BOP clade</taxon>
        <taxon>Pooideae</taxon>
        <taxon>Triticodae</taxon>
        <taxon>Triticeae</taxon>
        <taxon>Triticinae</taxon>
        <taxon>Aegilops</taxon>
    </lineage>
</organism>
<name>A0A453M6X2_AEGTS</name>
<reference evidence="2" key="3">
    <citation type="journal article" date="2017" name="Nature">
        <title>Genome sequence of the progenitor of the wheat D genome Aegilops tauschii.</title>
        <authorList>
            <person name="Luo M.C."/>
            <person name="Gu Y.Q."/>
            <person name="Puiu D."/>
            <person name="Wang H."/>
            <person name="Twardziok S.O."/>
            <person name="Deal K.R."/>
            <person name="Huo N."/>
            <person name="Zhu T."/>
            <person name="Wang L."/>
            <person name="Wang Y."/>
            <person name="McGuire P.E."/>
            <person name="Liu S."/>
            <person name="Long H."/>
            <person name="Ramasamy R.K."/>
            <person name="Rodriguez J.C."/>
            <person name="Van S.L."/>
            <person name="Yuan L."/>
            <person name="Wang Z."/>
            <person name="Xia Z."/>
            <person name="Xiao L."/>
            <person name="Anderson O.D."/>
            <person name="Ouyang S."/>
            <person name="Liang Y."/>
            <person name="Zimin A.V."/>
            <person name="Pertea G."/>
            <person name="Qi P."/>
            <person name="Bennetzen J.L."/>
            <person name="Dai X."/>
            <person name="Dawson M.W."/>
            <person name="Muller H.G."/>
            <person name="Kugler K."/>
            <person name="Rivarola-Duarte L."/>
            <person name="Spannagl M."/>
            <person name="Mayer K.F.X."/>
            <person name="Lu F.H."/>
            <person name="Bevan M.W."/>
            <person name="Leroy P."/>
            <person name="Li P."/>
            <person name="You F.M."/>
            <person name="Sun Q."/>
            <person name="Liu Z."/>
            <person name="Lyons E."/>
            <person name="Wicker T."/>
            <person name="Salzberg S.L."/>
            <person name="Devos K.M."/>
            <person name="Dvorak J."/>
        </authorList>
    </citation>
    <scope>NUCLEOTIDE SEQUENCE [LARGE SCALE GENOMIC DNA]</scope>
    <source>
        <strain evidence="2">cv. AL8/78</strain>
    </source>
</reference>
<evidence type="ECO:0000256" key="1">
    <source>
        <dbReference type="SAM" id="MobiDB-lite"/>
    </source>
</evidence>
<accession>A0A453M6X2</accession>
<dbReference type="Gramene" id="AET5Gv21071100.5">
    <property type="protein sequence ID" value="AET5Gv21071100.5"/>
    <property type="gene ID" value="AET5Gv21071100"/>
</dbReference>
<evidence type="ECO:0000313" key="2">
    <source>
        <dbReference type="EnsemblPlants" id="AET5Gv21071100.5"/>
    </source>
</evidence>
<dbReference type="GO" id="GO:0035251">
    <property type="term" value="F:UDP-glucosyltransferase activity"/>
    <property type="evidence" value="ECO:0007669"/>
    <property type="project" value="InterPro"/>
</dbReference>
<dbReference type="AlphaFoldDB" id="A0A453M6X2"/>
<dbReference type="PANTHER" id="PTHR48048:SF96">
    <property type="entry name" value="UDP-GLYCOSYLTRANSFERASES DOMAIN-CONTAINING PROTEIN"/>
    <property type="match status" value="1"/>
</dbReference>
<sequence>ALLIDFFCSAALDVGAELGVPTYFFLTTCVASVALCLYQPVIHEGTTLSFREMGGDPVRAPGLPPIPADHLAAAVMDRESLSNRHFLELSQRICDSRGVLVNSCRSLEPRAADAIVSGLCTPPGLPTPPVYCIGPLIKPDEETGTTKRHECLAWLDGQPEASVVFLCFGSMGRFSAEQVKEMASGLEASGQRFLWVRRRRPRLGRAVPGGLPEADQGQGPGGHVLGAAAAGAGARRRRRLRDALRLELGAGSRRCGRAHAGMAAVRGAAHEQSIPRRGDAAGRAHGRVRQEDGRVQRGGGEGAVADRVGRREGAPAADARGHAAGGGGAGRRR</sequence>
<reference evidence="3" key="1">
    <citation type="journal article" date="2014" name="Science">
        <title>Ancient hybridizations among the ancestral genomes of bread wheat.</title>
        <authorList>
            <consortium name="International Wheat Genome Sequencing Consortium,"/>
            <person name="Marcussen T."/>
            <person name="Sandve S.R."/>
            <person name="Heier L."/>
            <person name="Spannagl M."/>
            <person name="Pfeifer M."/>
            <person name="Jakobsen K.S."/>
            <person name="Wulff B.B."/>
            <person name="Steuernagel B."/>
            <person name="Mayer K.F."/>
            <person name="Olsen O.A."/>
        </authorList>
    </citation>
    <scope>NUCLEOTIDE SEQUENCE [LARGE SCALE GENOMIC DNA]</scope>
    <source>
        <strain evidence="3">cv. AL8/78</strain>
    </source>
</reference>
<proteinExistence type="predicted"/>
<evidence type="ECO:0008006" key="4">
    <source>
        <dbReference type="Google" id="ProtNLM"/>
    </source>
</evidence>
<protein>
    <recommendedName>
        <fullName evidence="4">UDP-glycosyltransferases domain-containing protein</fullName>
    </recommendedName>
</protein>
<reference evidence="3" key="2">
    <citation type="journal article" date="2017" name="Nat. Plants">
        <title>The Aegilops tauschii genome reveals multiple impacts of transposons.</title>
        <authorList>
            <person name="Zhao G."/>
            <person name="Zou C."/>
            <person name="Li K."/>
            <person name="Wang K."/>
            <person name="Li T."/>
            <person name="Gao L."/>
            <person name="Zhang X."/>
            <person name="Wang H."/>
            <person name="Yang Z."/>
            <person name="Liu X."/>
            <person name="Jiang W."/>
            <person name="Mao L."/>
            <person name="Kong X."/>
            <person name="Jiao Y."/>
            <person name="Jia J."/>
        </authorList>
    </citation>
    <scope>NUCLEOTIDE SEQUENCE [LARGE SCALE GENOMIC DNA]</scope>
    <source>
        <strain evidence="3">cv. AL8/78</strain>
    </source>
</reference>
<feature type="region of interest" description="Disordered" evidence="1">
    <location>
        <begin position="266"/>
        <end position="333"/>
    </location>
</feature>
<reference evidence="2" key="4">
    <citation type="submission" date="2019-03" db="UniProtKB">
        <authorList>
            <consortium name="EnsemblPlants"/>
        </authorList>
    </citation>
    <scope>IDENTIFICATION</scope>
</reference>
<dbReference type="InterPro" id="IPR050481">
    <property type="entry name" value="UDP-glycosyltransf_plant"/>
</dbReference>